<evidence type="ECO:0000313" key="2">
    <source>
        <dbReference type="Proteomes" id="UP000290985"/>
    </source>
</evidence>
<dbReference type="EMBL" id="LR215036">
    <property type="protein sequence ID" value="VEU74838.1"/>
    <property type="molecule type" value="Genomic_DNA"/>
</dbReference>
<dbReference type="AlphaFoldDB" id="A0A449B2L5"/>
<reference evidence="1 2" key="1">
    <citation type="submission" date="2019-01" db="EMBL/GenBank/DDBJ databases">
        <authorList>
            <consortium name="Pathogen Informatics"/>
        </authorList>
    </citation>
    <scope>NUCLEOTIDE SEQUENCE [LARGE SCALE GENOMIC DNA]</scope>
    <source>
        <strain evidence="1 2">NCTC10181</strain>
    </source>
</reference>
<protein>
    <submittedName>
        <fullName evidence="1">Uncharacterized protein</fullName>
    </submittedName>
</protein>
<proteinExistence type="predicted"/>
<sequence length="33" mass="3976">MPTQYDQKRLDLLIDKQKLDKNFLDKVIAQKNN</sequence>
<gene>
    <name evidence="1" type="ORF">NCTC10181_00702</name>
</gene>
<evidence type="ECO:0000313" key="1">
    <source>
        <dbReference type="EMBL" id="VEU74838.1"/>
    </source>
</evidence>
<accession>A0A449B2L5</accession>
<dbReference type="KEGG" id="mcit:NCTC10181_00702"/>
<dbReference type="Proteomes" id="UP000290985">
    <property type="component" value="Chromosome"/>
</dbReference>
<name>A0A449B2L5_9BACT</name>
<organism evidence="1 2">
    <name type="scientific">Mycoplasmopsis citelli</name>
    <dbReference type="NCBI Taxonomy" id="171281"/>
    <lineage>
        <taxon>Bacteria</taxon>
        <taxon>Bacillati</taxon>
        <taxon>Mycoplasmatota</taxon>
        <taxon>Mycoplasmoidales</taxon>
        <taxon>Metamycoplasmataceae</taxon>
        <taxon>Mycoplasmopsis</taxon>
    </lineage>
</organism>
<keyword evidence="2" id="KW-1185">Reference proteome</keyword>